<dbReference type="Proteomes" id="UP000694865">
    <property type="component" value="Unplaced"/>
</dbReference>
<dbReference type="RefSeq" id="XP_002731030.1">
    <property type="nucleotide sequence ID" value="XM_002730984.2"/>
</dbReference>
<dbReference type="InterPro" id="IPR001304">
    <property type="entry name" value="C-type_lectin-like"/>
</dbReference>
<dbReference type="PANTHER" id="PTHR22801">
    <property type="entry name" value="LITHOSTATHINE"/>
    <property type="match status" value="1"/>
</dbReference>
<dbReference type="PROSITE" id="PS50041">
    <property type="entry name" value="C_TYPE_LECTIN_2"/>
    <property type="match status" value="1"/>
</dbReference>
<dbReference type="Gene3D" id="3.10.100.10">
    <property type="entry name" value="Mannose-Binding Protein A, subunit A"/>
    <property type="match status" value="1"/>
</dbReference>
<evidence type="ECO:0000256" key="1">
    <source>
        <dbReference type="SAM" id="SignalP"/>
    </source>
</evidence>
<reference evidence="4" key="1">
    <citation type="submission" date="2025-08" db="UniProtKB">
        <authorList>
            <consortium name="RefSeq"/>
        </authorList>
    </citation>
    <scope>IDENTIFICATION</scope>
    <source>
        <tissue evidence="4">Testes</tissue>
    </source>
</reference>
<evidence type="ECO:0000313" key="4">
    <source>
        <dbReference type="RefSeq" id="XP_002731030.1"/>
    </source>
</evidence>
<evidence type="ECO:0000313" key="3">
    <source>
        <dbReference type="Proteomes" id="UP000694865"/>
    </source>
</evidence>
<organism evidence="3 4">
    <name type="scientific">Saccoglossus kowalevskii</name>
    <name type="common">Acorn worm</name>
    <dbReference type="NCBI Taxonomy" id="10224"/>
    <lineage>
        <taxon>Eukaryota</taxon>
        <taxon>Metazoa</taxon>
        <taxon>Hemichordata</taxon>
        <taxon>Enteropneusta</taxon>
        <taxon>Harrimaniidae</taxon>
        <taxon>Saccoglossus</taxon>
    </lineage>
</organism>
<name>A0ABM0GJ77_SACKO</name>
<protein>
    <submittedName>
        <fullName evidence="4">Uncharacterized protein LOC100375504</fullName>
    </submittedName>
</protein>
<keyword evidence="3" id="KW-1185">Reference proteome</keyword>
<dbReference type="CDD" id="cd00037">
    <property type="entry name" value="CLECT"/>
    <property type="match status" value="1"/>
</dbReference>
<dbReference type="Pfam" id="PF00059">
    <property type="entry name" value="Lectin_C"/>
    <property type="match status" value="1"/>
</dbReference>
<dbReference type="InterPro" id="IPR016187">
    <property type="entry name" value="CTDL_fold"/>
</dbReference>
<feature type="domain" description="C-type lectin" evidence="2">
    <location>
        <begin position="34"/>
        <end position="177"/>
    </location>
</feature>
<gene>
    <name evidence="4" type="primary">LOC100375504</name>
</gene>
<dbReference type="GeneID" id="100375504"/>
<dbReference type="InterPro" id="IPR016186">
    <property type="entry name" value="C-type_lectin-like/link_sf"/>
</dbReference>
<accession>A0ABM0GJ77</accession>
<feature type="signal peptide" evidence="1">
    <location>
        <begin position="1"/>
        <end position="17"/>
    </location>
</feature>
<sequence length="185" mass="21104">MKSVVISLAMLCTSVYATVDFYQVGGPAEVCDPSNGMRYKFFYDLKYTWLAAKDACALDSGVLAKIDDSDLHKRFRRYINSENDIKNPMGGGYWFGLNDRLVEGSFVFIDDTPLSYDGWSSRKVGKKTVTQPNNNVQKDCHGQDCGQLWQFPKKRNKNATWHFDDAYCLDKKSFICMYENGCSDE</sequence>
<dbReference type="SUPFAM" id="SSF56436">
    <property type="entry name" value="C-type lectin-like"/>
    <property type="match status" value="1"/>
</dbReference>
<dbReference type="PANTHER" id="PTHR22801:SF63">
    <property type="entry name" value="C-TYPE LECTIN DOMAIN-CONTAINING PROTEIN"/>
    <property type="match status" value="1"/>
</dbReference>
<proteinExistence type="predicted"/>
<feature type="chain" id="PRO_5047123363" evidence="1">
    <location>
        <begin position="18"/>
        <end position="185"/>
    </location>
</feature>
<dbReference type="InterPro" id="IPR050801">
    <property type="entry name" value="Ca-Dep_Lectins_ImmuneDev"/>
</dbReference>
<keyword evidence="1" id="KW-0732">Signal</keyword>
<dbReference type="SMART" id="SM00034">
    <property type="entry name" value="CLECT"/>
    <property type="match status" value="1"/>
</dbReference>
<evidence type="ECO:0000259" key="2">
    <source>
        <dbReference type="PROSITE" id="PS50041"/>
    </source>
</evidence>